<dbReference type="Proteomes" id="UP001629223">
    <property type="component" value="Unassembled WGS sequence"/>
</dbReference>
<name>A0ABW8XM50_9CYAN</name>
<dbReference type="EMBL" id="JBFPMW010000024">
    <property type="protein sequence ID" value="MFL9823046.1"/>
    <property type="molecule type" value="Genomic_DNA"/>
</dbReference>
<accession>A0ABW8XM50</accession>
<gene>
    <name evidence="1" type="ORF">AB0756_39075</name>
</gene>
<evidence type="ECO:0000313" key="1">
    <source>
        <dbReference type="EMBL" id="MFL9823046.1"/>
    </source>
</evidence>
<protein>
    <submittedName>
        <fullName evidence="1">Uncharacterized protein</fullName>
    </submittedName>
</protein>
<organism evidence="1 2">
    <name type="scientific">Tolypothrix campylonemoides VB511288_2</name>
    <dbReference type="NCBI Taxonomy" id="3232311"/>
    <lineage>
        <taxon>Bacteria</taxon>
        <taxon>Bacillati</taxon>
        <taxon>Cyanobacteriota</taxon>
        <taxon>Cyanophyceae</taxon>
        <taxon>Nostocales</taxon>
        <taxon>Tolypothrichaceae</taxon>
        <taxon>Tolypothrix</taxon>
    </lineage>
</organism>
<proteinExistence type="predicted"/>
<evidence type="ECO:0000313" key="2">
    <source>
        <dbReference type="Proteomes" id="UP001629223"/>
    </source>
</evidence>
<reference evidence="1 2" key="1">
    <citation type="submission" date="2024-07" db="EMBL/GenBank/DDBJ databases">
        <authorList>
            <person name="Tripathy S."/>
        </authorList>
    </citation>
    <scope>NUCLEOTIDE SEQUENCE [LARGE SCALE GENOMIC DNA]</scope>
    <source>
        <strain evidence="1 2">VB511288_2</strain>
    </source>
</reference>
<sequence>METHHADSKRDYLLALHLQRPARGWKLWGTDRIYLLSHGLLYTALTPQGDGNFMISFAIANASPFPLHSTHPARGLVNWHIVKHSSRMISCYTTNEK</sequence>
<keyword evidence="2" id="KW-1185">Reference proteome</keyword>
<comment type="caution">
    <text evidence="1">The sequence shown here is derived from an EMBL/GenBank/DDBJ whole genome shotgun (WGS) entry which is preliminary data.</text>
</comment>